<evidence type="ECO:0000259" key="6">
    <source>
        <dbReference type="Pfam" id="PF12936"/>
    </source>
</evidence>
<organism evidence="7 8">
    <name type="scientific">Babesia duncani</name>
    <dbReference type="NCBI Taxonomy" id="323732"/>
    <lineage>
        <taxon>Eukaryota</taxon>
        <taxon>Sar</taxon>
        <taxon>Alveolata</taxon>
        <taxon>Apicomplexa</taxon>
        <taxon>Aconoidasida</taxon>
        <taxon>Piroplasmida</taxon>
        <taxon>Babesiidae</taxon>
        <taxon>Babesia</taxon>
    </lineage>
</organism>
<feature type="domain" description="Kri1-like C-terminal" evidence="6">
    <location>
        <begin position="432"/>
        <end position="508"/>
    </location>
</feature>
<evidence type="ECO:0000256" key="1">
    <source>
        <dbReference type="ARBA" id="ARBA00007473"/>
    </source>
</evidence>
<evidence type="ECO:0000313" key="8">
    <source>
        <dbReference type="Proteomes" id="UP001214638"/>
    </source>
</evidence>
<name>A0AAD9PPA2_9APIC</name>
<dbReference type="RefSeq" id="XP_067805281.1">
    <property type="nucleotide sequence ID" value="XM_067946490.1"/>
</dbReference>
<evidence type="ECO:0000256" key="5">
    <source>
        <dbReference type="SAM" id="MobiDB-lite"/>
    </source>
</evidence>
<dbReference type="KEGG" id="bdw:94335752"/>
<dbReference type="Proteomes" id="UP001214638">
    <property type="component" value="Unassembled WGS sequence"/>
</dbReference>
<accession>A0AAD9PPA2</accession>
<dbReference type="EMBL" id="JALLKP010000001">
    <property type="protein sequence ID" value="KAK2198439.1"/>
    <property type="molecule type" value="Genomic_DNA"/>
</dbReference>
<dbReference type="AlphaFoldDB" id="A0AAD9PPA2"/>
<feature type="compositionally biased region" description="Polar residues" evidence="5">
    <location>
        <begin position="12"/>
        <end position="21"/>
    </location>
</feature>
<dbReference type="PANTHER" id="PTHR14490">
    <property type="entry name" value="ZINC FINGER, ZZ TYPE"/>
    <property type="match status" value="1"/>
</dbReference>
<comment type="similarity">
    <text evidence="1">Belongs to the KRI1 family.</text>
</comment>
<keyword evidence="4" id="KW-0862">Zinc</keyword>
<dbReference type="SUPFAM" id="SSF57850">
    <property type="entry name" value="RING/U-box"/>
    <property type="match status" value="1"/>
</dbReference>
<feature type="region of interest" description="Disordered" evidence="5">
    <location>
        <begin position="537"/>
        <end position="566"/>
    </location>
</feature>
<reference evidence="7" key="1">
    <citation type="journal article" date="2023" name="Nat. Microbiol.">
        <title>Babesia duncani multi-omics identifies virulence factors and drug targets.</title>
        <authorList>
            <person name="Singh P."/>
            <person name="Lonardi S."/>
            <person name="Liang Q."/>
            <person name="Vydyam P."/>
            <person name="Khabirova E."/>
            <person name="Fang T."/>
            <person name="Gihaz S."/>
            <person name="Thekkiniath J."/>
            <person name="Munshi M."/>
            <person name="Abel S."/>
            <person name="Ciampossin L."/>
            <person name="Batugedara G."/>
            <person name="Gupta M."/>
            <person name="Lu X.M."/>
            <person name="Lenz T."/>
            <person name="Chakravarty S."/>
            <person name="Cornillot E."/>
            <person name="Hu Y."/>
            <person name="Ma W."/>
            <person name="Gonzalez L.M."/>
            <person name="Sanchez S."/>
            <person name="Estrada K."/>
            <person name="Sanchez-Flores A."/>
            <person name="Montero E."/>
            <person name="Harb O.S."/>
            <person name="Le Roch K.G."/>
            <person name="Mamoun C.B."/>
        </authorList>
    </citation>
    <scope>NUCLEOTIDE SEQUENCE</scope>
    <source>
        <strain evidence="7">WA1</strain>
    </source>
</reference>
<evidence type="ECO:0000313" key="7">
    <source>
        <dbReference type="EMBL" id="KAK2198439.1"/>
    </source>
</evidence>
<proteinExistence type="inferred from homology"/>
<dbReference type="Gene3D" id="3.30.60.90">
    <property type="match status" value="1"/>
</dbReference>
<protein>
    <submittedName>
        <fullName evidence="7">Bifunctional Kri1-like</fullName>
    </submittedName>
</protein>
<keyword evidence="2" id="KW-0479">Metal-binding</keyword>
<sequence length="566" mass="65963">MPRPKKNAGDSPFNNKGANSVTFEDSEEDETDSDEFSEDDDAALLTDKVENKIFETLLQIKQNNPNLHDQQLHVFNDSDFENEQDSDSDEKHEKLTYNRMISKTLMEEGAEAFEEDENDENTSEIPTYVKDLENIKNEFLDAANKVEFGDDDFFVKSSKVDDIPDVPVSIVTEEPVREHELIEQYWGNDQLNEDEQFLKDYILNQRWRSDKLSNFDYSDRFNQIDQEDEEHVEKADEFEYKYNYRFEEEGGCEIITHPRFIEDSVRKSDDRRKRERLEKKRRESEKLQQRSDELRRLKDAKRSEIAKKLAEIGSTAGVDLQSLNIDLDAPFDPQQHERDMQRIIGLGYDLRNDDQGATDAKFDDQDPDLWWLCDCCNKGITVGCVHYDCQECDNYTLCEECLKIANHEHDNFISKVVTPANAPPVNQQDTQELQQMIIDYQNLDYEDVIGDLKVKFKYRLVEPFKCNVETILSKTDKELNAMVPLRKLVGYDSTLGLKKRRIRKQREAIPDNKKRITKYKVNVDRLQAFGIVSKPKIAKGKKKGSQKSDNSNETTVGQDIEKDKQS</sequence>
<dbReference type="InterPro" id="IPR024626">
    <property type="entry name" value="Kri1-like_C"/>
</dbReference>
<gene>
    <name evidence="7" type="ORF">BdWA1_001454</name>
</gene>
<dbReference type="GO" id="GO:0000447">
    <property type="term" value="P:endonucleolytic cleavage in ITS1 to separate SSU-rRNA from 5.8S rRNA and LSU-rRNA from tricistronic rRNA transcript (SSU-rRNA, 5.8S rRNA, LSU-rRNA)"/>
    <property type="evidence" value="ECO:0007669"/>
    <property type="project" value="TreeGrafter"/>
</dbReference>
<dbReference type="PANTHER" id="PTHR14490:SF5">
    <property type="entry name" value="PROTEIN KRI1 HOMOLOG"/>
    <property type="match status" value="1"/>
</dbReference>
<evidence type="ECO:0000256" key="3">
    <source>
        <dbReference type="ARBA" id="ARBA00022771"/>
    </source>
</evidence>
<dbReference type="GO" id="GO:0005730">
    <property type="term" value="C:nucleolus"/>
    <property type="evidence" value="ECO:0007669"/>
    <property type="project" value="TreeGrafter"/>
</dbReference>
<feature type="region of interest" description="Disordered" evidence="5">
    <location>
        <begin position="1"/>
        <end position="43"/>
    </location>
</feature>
<dbReference type="InterPro" id="IPR043145">
    <property type="entry name" value="Znf_ZZ_sf"/>
</dbReference>
<keyword evidence="8" id="KW-1185">Reference proteome</keyword>
<dbReference type="GO" id="GO:0008270">
    <property type="term" value="F:zinc ion binding"/>
    <property type="evidence" value="ECO:0007669"/>
    <property type="project" value="UniProtKB-KW"/>
</dbReference>
<dbReference type="GO" id="GO:0030686">
    <property type="term" value="C:90S preribosome"/>
    <property type="evidence" value="ECO:0007669"/>
    <property type="project" value="TreeGrafter"/>
</dbReference>
<feature type="compositionally biased region" description="Acidic residues" evidence="5">
    <location>
        <begin position="24"/>
        <end position="42"/>
    </location>
</feature>
<dbReference type="Pfam" id="PF05178">
    <property type="entry name" value="Kri1"/>
    <property type="match status" value="1"/>
</dbReference>
<evidence type="ECO:0000256" key="2">
    <source>
        <dbReference type="ARBA" id="ARBA00022723"/>
    </source>
</evidence>
<keyword evidence="3" id="KW-0863">Zinc-finger</keyword>
<dbReference type="GeneID" id="94335752"/>
<evidence type="ECO:0000256" key="4">
    <source>
        <dbReference type="ARBA" id="ARBA00022833"/>
    </source>
</evidence>
<feature type="region of interest" description="Disordered" evidence="5">
    <location>
        <begin position="271"/>
        <end position="293"/>
    </location>
</feature>
<comment type="caution">
    <text evidence="7">The sequence shown here is derived from an EMBL/GenBank/DDBJ whole genome shotgun (WGS) entry which is preliminary data.</text>
</comment>
<dbReference type="Pfam" id="PF12936">
    <property type="entry name" value="Kri1_C"/>
    <property type="match status" value="1"/>
</dbReference>
<dbReference type="InterPro" id="IPR018034">
    <property type="entry name" value="Kri1"/>
</dbReference>